<name>A0ABS8TMM9_DATST</name>
<keyword evidence="2" id="KW-1185">Reference proteome</keyword>
<accession>A0ABS8TMM9</accession>
<gene>
    <name evidence="1" type="ORF">HAX54_013155</name>
</gene>
<protein>
    <submittedName>
        <fullName evidence="1">Uncharacterized protein</fullName>
    </submittedName>
</protein>
<evidence type="ECO:0000313" key="2">
    <source>
        <dbReference type="Proteomes" id="UP000823775"/>
    </source>
</evidence>
<evidence type="ECO:0000313" key="1">
    <source>
        <dbReference type="EMBL" id="MCD7472156.1"/>
    </source>
</evidence>
<dbReference type="Proteomes" id="UP000823775">
    <property type="component" value="Unassembled WGS sequence"/>
</dbReference>
<organism evidence="1 2">
    <name type="scientific">Datura stramonium</name>
    <name type="common">Jimsonweed</name>
    <name type="synonym">Common thornapple</name>
    <dbReference type="NCBI Taxonomy" id="4076"/>
    <lineage>
        <taxon>Eukaryota</taxon>
        <taxon>Viridiplantae</taxon>
        <taxon>Streptophyta</taxon>
        <taxon>Embryophyta</taxon>
        <taxon>Tracheophyta</taxon>
        <taxon>Spermatophyta</taxon>
        <taxon>Magnoliopsida</taxon>
        <taxon>eudicotyledons</taxon>
        <taxon>Gunneridae</taxon>
        <taxon>Pentapetalae</taxon>
        <taxon>asterids</taxon>
        <taxon>lamiids</taxon>
        <taxon>Solanales</taxon>
        <taxon>Solanaceae</taxon>
        <taxon>Solanoideae</taxon>
        <taxon>Datureae</taxon>
        <taxon>Datura</taxon>
    </lineage>
</organism>
<reference evidence="1 2" key="1">
    <citation type="journal article" date="2021" name="BMC Genomics">
        <title>Datura genome reveals duplications of psychoactive alkaloid biosynthetic genes and high mutation rate following tissue culture.</title>
        <authorList>
            <person name="Rajewski A."/>
            <person name="Carter-House D."/>
            <person name="Stajich J."/>
            <person name="Litt A."/>
        </authorList>
    </citation>
    <scope>NUCLEOTIDE SEQUENCE [LARGE SCALE GENOMIC DNA]</scope>
    <source>
        <strain evidence="1">AR-01</strain>
    </source>
</reference>
<feature type="non-terminal residue" evidence="1">
    <location>
        <position position="1"/>
    </location>
</feature>
<comment type="caution">
    <text evidence="1">The sequence shown here is derived from an EMBL/GenBank/DDBJ whole genome shotgun (WGS) entry which is preliminary data.</text>
</comment>
<dbReference type="EMBL" id="JACEIK010001785">
    <property type="protein sequence ID" value="MCD7472156.1"/>
    <property type="molecule type" value="Genomic_DNA"/>
</dbReference>
<sequence>LGKTTEDEGECVLIFAFSCGTRAPVKAVDMPPSSPGLLYNLKVGGQEVVYIRVELSIRYTNPVWATINTRLRGKSHFSKKRLFTPLDLFSSSKECKKEAMLPVSKWQRKVEFVDPQKRGSGGDS</sequence>
<proteinExistence type="predicted"/>